<evidence type="ECO:0000313" key="3">
    <source>
        <dbReference type="EMBL" id="KXT01090.1"/>
    </source>
</evidence>
<gene>
    <name evidence="3" type="ORF">AC578_4108</name>
</gene>
<feature type="region of interest" description="Disordered" evidence="1">
    <location>
        <begin position="113"/>
        <end position="138"/>
    </location>
</feature>
<accession>A0A139HF60</accession>
<reference evidence="3 4" key="1">
    <citation type="submission" date="2015-07" db="EMBL/GenBank/DDBJ databases">
        <title>Comparative genomics of the Sigatoka disease complex on banana suggests a link between parallel evolutionary changes in Pseudocercospora fijiensis and Pseudocercospora eumusae and increased virulence on the banana host.</title>
        <authorList>
            <person name="Chang T.-C."/>
            <person name="Salvucci A."/>
            <person name="Crous P.W."/>
            <person name="Stergiopoulos I."/>
        </authorList>
    </citation>
    <scope>NUCLEOTIDE SEQUENCE [LARGE SCALE GENOMIC DNA]</scope>
    <source>
        <strain evidence="3 4">CBS 114824</strain>
    </source>
</reference>
<dbReference type="EMBL" id="LFZN01000062">
    <property type="protein sequence ID" value="KXT01090.1"/>
    <property type="molecule type" value="Genomic_DNA"/>
</dbReference>
<keyword evidence="4" id="KW-1185">Reference proteome</keyword>
<dbReference type="AlphaFoldDB" id="A0A139HF60"/>
<feature type="compositionally biased region" description="Basic and acidic residues" evidence="1">
    <location>
        <begin position="128"/>
        <end position="138"/>
    </location>
</feature>
<feature type="chain" id="PRO_5007806516" evidence="2">
    <location>
        <begin position="22"/>
        <end position="138"/>
    </location>
</feature>
<sequence>MVVAIGFFVVLELATRGYLKASTVRVEVVLLSESDKFLTSNDRWRRGTGVVEENLRGKPDRPAILQEKTAHFKSLVSAMAPTSSCPYKPLRPQRGTWSPLSQDAKTCGTYATRKTTAANPDSMTGPFKHRDQRCMDLE</sequence>
<feature type="compositionally biased region" description="Polar residues" evidence="1">
    <location>
        <begin position="113"/>
        <end position="122"/>
    </location>
</feature>
<evidence type="ECO:0000313" key="4">
    <source>
        <dbReference type="Proteomes" id="UP000070133"/>
    </source>
</evidence>
<protein>
    <submittedName>
        <fullName evidence="3">Uncharacterized protein</fullName>
    </submittedName>
</protein>
<name>A0A139HF60_9PEZI</name>
<feature type="signal peptide" evidence="2">
    <location>
        <begin position="1"/>
        <end position="21"/>
    </location>
</feature>
<evidence type="ECO:0000256" key="2">
    <source>
        <dbReference type="SAM" id="SignalP"/>
    </source>
</evidence>
<comment type="caution">
    <text evidence="3">The sequence shown here is derived from an EMBL/GenBank/DDBJ whole genome shotgun (WGS) entry which is preliminary data.</text>
</comment>
<keyword evidence="2" id="KW-0732">Signal</keyword>
<organism evidence="3 4">
    <name type="scientific">Pseudocercospora eumusae</name>
    <dbReference type="NCBI Taxonomy" id="321146"/>
    <lineage>
        <taxon>Eukaryota</taxon>
        <taxon>Fungi</taxon>
        <taxon>Dikarya</taxon>
        <taxon>Ascomycota</taxon>
        <taxon>Pezizomycotina</taxon>
        <taxon>Dothideomycetes</taxon>
        <taxon>Dothideomycetidae</taxon>
        <taxon>Mycosphaerellales</taxon>
        <taxon>Mycosphaerellaceae</taxon>
        <taxon>Pseudocercospora</taxon>
    </lineage>
</organism>
<proteinExistence type="predicted"/>
<dbReference type="Proteomes" id="UP000070133">
    <property type="component" value="Unassembled WGS sequence"/>
</dbReference>
<evidence type="ECO:0000256" key="1">
    <source>
        <dbReference type="SAM" id="MobiDB-lite"/>
    </source>
</evidence>